<dbReference type="SUPFAM" id="SSF53955">
    <property type="entry name" value="Lysozyme-like"/>
    <property type="match status" value="1"/>
</dbReference>
<comment type="similarity">
    <text evidence="1">Belongs to the transglycosylase Slt family.</text>
</comment>
<dbReference type="InParanoid" id="A0A6M4H6L0"/>
<dbReference type="PROSITE" id="PS00922">
    <property type="entry name" value="TRANSGLYCOSYLASE"/>
    <property type="match status" value="1"/>
</dbReference>
<evidence type="ECO:0000256" key="2">
    <source>
        <dbReference type="SAM" id="SignalP"/>
    </source>
</evidence>
<feature type="domain" description="Transglycosylase SLT" evidence="3">
    <location>
        <begin position="86"/>
        <end position="183"/>
    </location>
</feature>
<sequence length="210" mass="23036">MKGKSYTLLAACLTAAAFLAPSVARADIYAFTDQNGVMHFTNIKGLDNRYKLVRKEGSSLPARAVPASYTAYMPSEADMKKFATIIDVASREHGVDKHLVHAVISAESGFNPRAVSPKGATGLMQLMPDTARRFGVRNINDPYENIHGGVKYLKELLALFKGDMRLAVAGYNAGENAVIRAGNRIPAYPETMNYVPKVLDYYKKFQARQG</sequence>
<dbReference type="GO" id="GO:0016020">
    <property type="term" value="C:membrane"/>
    <property type="evidence" value="ECO:0007669"/>
    <property type="project" value="InterPro"/>
</dbReference>
<dbReference type="GO" id="GO:0000270">
    <property type="term" value="P:peptidoglycan metabolic process"/>
    <property type="evidence" value="ECO:0007669"/>
    <property type="project" value="InterPro"/>
</dbReference>
<evidence type="ECO:0000313" key="6">
    <source>
        <dbReference type="Proteomes" id="UP000503096"/>
    </source>
</evidence>
<dbReference type="PANTHER" id="PTHR37423:SF2">
    <property type="entry name" value="MEMBRANE-BOUND LYTIC MUREIN TRANSGLYCOSYLASE C"/>
    <property type="match status" value="1"/>
</dbReference>
<name>A0A6M4H6L0_9PROT</name>
<gene>
    <name evidence="5" type="primary">mltF_1</name>
    <name evidence="5" type="ORF">DSM104440_01638</name>
</gene>
<organism evidence="5 6">
    <name type="scientific">Usitatibacter palustris</name>
    <dbReference type="NCBI Taxonomy" id="2732487"/>
    <lineage>
        <taxon>Bacteria</taxon>
        <taxon>Pseudomonadati</taxon>
        <taxon>Pseudomonadota</taxon>
        <taxon>Betaproteobacteria</taxon>
        <taxon>Nitrosomonadales</taxon>
        <taxon>Usitatibacteraceae</taxon>
        <taxon>Usitatibacter</taxon>
    </lineage>
</organism>
<dbReference type="EC" id="4.2.2.-" evidence="5"/>
<dbReference type="InterPro" id="IPR008258">
    <property type="entry name" value="Transglycosylase_SLT_dom_1"/>
</dbReference>
<dbReference type="CDD" id="cd00254">
    <property type="entry name" value="LT-like"/>
    <property type="match status" value="1"/>
</dbReference>
<dbReference type="EMBL" id="CP053073">
    <property type="protein sequence ID" value="QJR14825.1"/>
    <property type="molecule type" value="Genomic_DNA"/>
</dbReference>
<proteinExistence type="inferred from homology"/>
<dbReference type="PANTHER" id="PTHR37423">
    <property type="entry name" value="SOLUBLE LYTIC MUREIN TRANSGLYCOSYLASE-RELATED"/>
    <property type="match status" value="1"/>
</dbReference>
<evidence type="ECO:0000259" key="4">
    <source>
        <dbReference type="Pfam" id="PF13511"/>
    </source>
</evidence>
<accession>A0A6M4H6L0</accession>
<dbReference type="AlphaFoldDB" id="A0A6M4H6L0"/>
<dbReference type="Proteomes" id="UP000503096">
    <property type="component" value="Chromosome"/>
</dbReference>
<feature type="domain" description="DUF4124" evidence="4">
    <location>
        <begin position="16"/>
        <end position="44"/>
    </location>
</feature>
<feature type="chain" id="PRO_5026658880" evidence="2">
    <location>
        <begin position="27"/>
        <end position="210"/>
    </location>
</feature>
<feature type="signal peptide" evidence="2">
    <location>
        <begin position="1"/>
        <end position="26"/>
    </location>
</feature>
<evidence type="ECO:0000256" key="1">
    <source>
        <dbReference type="ARBA" id="ARBA00007734"/>
    </source>
</evidence>
<dbReference type="InterPro" id="IPR025392">
    <property type="entry name" value="DUF4124"/>
</dbReference>
<evidence type="ECO:0000259" key="3">
    <source>
        <dbReference type="Pfam" id="PF01464"/>
    </source>
</evidence>
<dbReference type="InterPro" id="IPR023346">
    <property type="entry name" value="Lysozyme-like_dom_sf"/>
</dbReference>
<protein>
    <submittedName>
        <fullName evidence="5">Membrane-bound lytic murein transglycosylase F</fullName>
        <ecNumber evidence="5">4.2.2.-</ecNumber>
    </submittedName>
</protein>
<dbReference type="RefSeq" id="WP_171161546.1">
    <property type="nucleotide sequence ID" value="NZ_CP053073.1"/>
</dbReference>
<dbReference type="Pfam" id="PF01464">
    <property type="entry name" value="SLT"/>
    <property type="match status" value="1"/>
</dbReference>
<keyword evidence="5" id="KW-0456">Lyase</keyword>
<evidence type="ECO:0000313" key="5">
    <source>
        <dbReference type="EMBL" id="QJR14825.1"/>
    </source>
</evidence>
<dbReference type="GO" id="GO:0008933">
    <property type="term" value="F:peptidoglycan lytic transglycosylase activity"/>
    <property type="evidence" value="ECO:0007669"/>
    <property type="project" value="InterPro"/>
</dbReference>
<keyword evidence="6" id="KW-1185">Reference proteome</keyword>
<dbReference type="Gene3D" id="1.10.530.10">
    <property type="match status" value="1"/>
</dbReference>
<dbReference type="Pfam" id="PF13511">
    <property type="entry name" value="DUF4124"/>
    <property type="match status" value="1"/>
</dbReference>
<reference evidence="5 6" key="1">
    <citation type="submission" date="2020-04" db="EMBL/GenBank/DDBJ databases">
        <title>Usitatibacter rugosus gen. nov., sp. nov. and Usitatibacter palustris sp. nov., novel members of Usitatibacteraceae fam. nov. within the order Nitrosomonadales isolated from soil.</title>
        <authorList>
            <person name="Huber K.J."/>
            <person name="Neumann-Schaal M."/>
            <person name="Geppert A."/>
            <person name="Luckner M."/>
            <person name="Wanner G."/>
            <person name="Overmann J."/>
        </authorList>
    </citation>
    <scope>NUCLEOTIDE SEQUENCE [LARGE SCALE GENOMIC DNA]</scope>
    <source>
        <strain evidence="5 6">Swamp67</strain>
    </source>
</reference>
<dbReference type="InterPro" id="IPR000189">
    <property type="entry name" value="Transglyc_AS"/>
</dbReference>
<dbReference type="KEGG" id="upl:DSM104440_01638"/>
<keyword evidence="2" id="KW-0732">Signal</keyword>